<dbReference type="NCBIfam" id="NF004363">
    <property type="entry name" value="PRK05738.2-4"/>
    <property type="match status" value="1"/>
</dbReference>
<dbReference type="Proteomes" id="UP000229385">
    <property type="component" value="Unassembled WGS sequence"/>
</dbReference>
<evidence type="ECO:0000256" key="2">
    <source>
        <dbReference type="ARBA" id="ARBA00022980"/>
    </source>
</evidence>
<evidence type="ECO:0000256" key="4">
    <source>
        <dbReference type="HAMAP-Rule" id="MF_01369"/>
    </source>
</evidence>
<dbReference type="EMBL" id="PFWU01000045">
    <property type="protein sequence ID" value="PJA45283.1"/>
    <property type="molecule type" value="Genomic_DNA"/>
</dbReference>
<dbReference type="Gene3D" id="3.30.70.330">
    <property type="match status" value="1"/>
</dbReference>
<keyword evidence="2 4" id="KW-0689">Ribosomal protein</keyword>
<comment type="caution">
    <text evidence="5">The sequence shown here is derived from an EMBL/GenBank/DDBJ whole genome shotgun (WGS) entry which is preliminary data.</text>
</comment>
<gene>
    <name evidence="4 5" type="primary">rplW</name>
    <name evidence="5" type="ORF">CO174_04160</name>
</gene>
<dbReference type="SUPFAM" id="SSF54189">
    <property type="entry name" value="Ribosomal proteins S24e, L23 and L15e"/>
    <property type="match status" value="1"/>
</dbReference>
<keyword evidence="4" id="KW-0699">rRNA-binding</keyword>
<keyword evidence="3 4" id="KW-0687">Ribonucleoprotein</keyword>
<evidence type="ECO:0000313" key="5">
    <source>
        <dbReference type="EMBL" id="PJA45283.1"/>
    </source>
</evidence>
<dbReference type="GO" id="GO:0003735">
    <property type="term" value="F:structural constituent of ribosome"/>
    <property type="evidence" value="ECO:0007669"/>
    <property type="project" value="InterPro"/>
</dbReference>
<keyword evidence="4" id="KW-0694">RNA-binding</keyword>
<accession>A0A2M7XBQ7</accession>
<protein>
    <recommendedName>
        <fullName evidence="4">Large ribosomal subunit protein uL23</fullName>
    </recommendedName>
</protein>
<dbReference type="InterPro" id="IPR013025">
    <property type="entry name" value="Ribosomal_uL23-like"/>
</dbReference>
<dbReference type="GO" id="GO:1990904">
    <property type="term" value="C:ribonucleoprotein complex"/>
    <property type="evidence" value="ECO:0007669"/>
    <property type="project" value="UniProtKB-KW"/>
</dbReference>
<comment type="function">
    <text evidence="4">One of the early assembly proteins it binds 23S rRNA. One of the proteins that surrounds the polypeptide exit tunnel on the outside of the ribosome. Forms the main docking site for trigger factor binding to the ribosome.</text>
</comment>
<evidence type="ECO:0000256" key="1">
    <source>
        <dbReference type="ARBA" id="ARBA00006700"/>
    </source>
</evidence>
<comment type="subunit">
    <text evidence="4">Part of the 50S ribosomal subunit. Contacts protein L29, and trigger factor when it is bound to the ribosome.</text>
</comment>
<dbReference type="PANTHER" id="PTHR11620">
    <property type="entry name" value="60S RIBOSOMAL PROTEIN L23A"/>
    <property type="match status" value="1"/>
</dbReference>
<dbReference type="GO" id="GO:0019843">
    <property type="term" value="F:rRNA binding"/>
    <property type="evidence" value="ECO:0007669"/>
    <property type="project" value="UniProtKB-UniRule"/>
</dbReference>
<dbReference type="HAMAP" id="MF_01369_B">
    <property type="entry name" value="Ribosomal_uL23_B"/>
    <property type="match status" value="1"/>
</dbReference>
<name>A0A2M7XBQ7_9BACT</name>
<organism evidence="5 6">
    <name type="scientific">Candidatus Uhrbacteria bacterium CG_4_9_14_3_um_filter_50_9</name>
    <dbReference type="NCBI Taxonomy" id="1975035"/>
    <lineage>
        <taxon>Bacteria</taxon>
        <taxon>Candidatus Uhriibacteriota</taxon>
    </lineage>
</organism>
<comment type="similarity">
    <text evidence="1 4">Belongs to the universal ribosomal protein uL23 family.</text>
</comment>
<reference evidence="6" key="1">
    <citation type="submission" date="2017-09" db="EMBL/GenBank/DDBJ databases">
        <title>Depth-based differentiation of microbial function through sediment-hosted aquifers and enrichment of novel symbionts in the deep terrestrial subsurface.</title>
        <authorList>
            <person name="Probst A.J."/>
            <person name="Ladd B."/>
            <person name="Jarett J.K."/>
            <person name="Geller-Mcgrath D.E."/>
            <person name="Sieber C.M.K."/>
            <person name="Emerson J.B."/>
            <person name="Anantharaman K."/>
            <person name="Thomas B.C."/>
            <person name="Malmstrom R."/>
            <person name="Stieglmeier M."/>
            <person name="Klingl A."/>
            <person name="Woyke T."/>
            <person name="Ryan C.M."/>
            <person name="Banfield J.F."/>
        </authorList>
    </citation>
    <scope>NUCLEOTIDE SEQUENCE [LARGE SCALE GENOMIC DNA]</scope>
</reference>
<dbReference type="InterPro" id="IPR012677">
    <property type="entry name" value="Nucleotide-bd_a/b_plait_sf"/>
</dbReference>
<sequence length="112" mass="12438">MTSEKKDTSAKKHTASLGTVGSEVIVKPLVTEKSATLSSANQYVFIVRKEANRIQVRSAIKAMYGITPTSVNIQNYRGKKVRFGRRLGQRRDWKKAIITLPAGKTINVYEGV</sequence>
<dbReference type="AlphaFoldDB" id="A0A2M7XBQ7"/>
<dbReference type="InterPro" id="IPR012678">
    <property type="entry name" value="Ribosomal_uL23/eL15/eS24_sf"/>
</dbReference>
<evidence type="ECO:0000256" key="3">
    <source>
        <dbReference type="ARBA" id="ARBA00023274"/>
    </source>
</evidence>
<dbReference type="GO" id="GO:0005840">
    <property type="term" value="C:ribosome"/>
    <property type="evidence" value="ECO:0007669"/>
    <property type="project" value="UniProtKB-KW"/>
</dbReference>
<dbReference type="Pfam" id="PF00276">
    <property type="entry name" value="Ribosomal_L23"/>
    <property type="match status" value="1"/>
</dbReference>
<proteinExistence type="inferred from homology"/>
<evidence type="ECO:0000313" key="6">
    <source>
        <dbReference type="Proteomes" id="UP000229385"/>
    </source>
</evidence>
<dbReference type="GO" id="GO:0006412">
    <property type="term" value="P:translation"/>
    <property type="evidence" value="ECO:0007669"/>
    <property type="project" value="UniProtKB-UniRule"/>
</dbReference>